<protein>
    <recommendedName>
        <fullName evidence="1">Phosphatidylinositol-specific phospholipase C X domain-containing protein</fullName>
    </recommendedName>
</protein>
<dbReference type="InterPro" id="IPR017946">
    <property type="entry name" value="PLC-like_Pdiesterase_TIM-brl"/>
</dbReference>
<dbReference type="GeneID" id="95984308"/>
<dbReference type="Gene3D" id="3.20.20.190">
    <property type="entry name" value="Phosphatidylinositol (PI) phosphodiesterase"/>
    <property type="match status" value="1"/>
</dbReference>
<evidence type="ECO:0000313" key="2">
    <source>
        <dbReference type="EMBL" id="KAL1412254.1"/>
    </source>
</evidence>
<dbReference type="InterPro" id="IPR000909">
    <property type="entry name" value="PLipase_C_PInositol-sp_X_dom"/>
</dbReference>
<dbReference type="InterPro" id="IPR051057">
    <property type="entry name" value="PI-PLC_domain"/>
</dbReference>
<organism evidence="2 3">
    <name type="scientific">Vanrija albida</name>
    <dbReference type="NCBI Taxonomy" id="181172"/>
    <lineage>
        <taxon>Eukaryota</taxon>
        <taxon>Fungi</taxon>
        <taxon>Dikarya</taxon>
        <taxon>Basidiomycota</taxon>
        <taxon>Agaricomycotina</taxon>
        <taxon>Tremellomycetes</taxon>
        <taxon>Trichosporonales</taxon>
        <taxon>Trichosporonaceae</taxon>
        <taxon>Vanrija</taxon>
    </lineage>
</organism>
<reference evidence="2 3" key="1">
    <citation type="submission" date="2023-08" db="EMBL/GenBank/DDBJ databases">
        <title>Annotated Genome Sequence of Vanrija albida AlHP1.</title>
        <authorList>
            <person name="Herzog R."/>
        </authorList>
    </citation>
    <scope>NUCLEOTIDE SEQUENCE [LARGE SCALE GENOMIC DNA]</scope>
    <source>
        <strain evidence="2 3">AlHP1</strain>
    </source>
</reference>
<dbReference type="PANTHER" id="PTHR13593:SF113">
    <property type="entry name" value="SI:DKEY-266F7.9"/>
    <property type="match status" value="1"/>
</dbReference>
<evidence type="ECO:0000313" key="3">
    <source>
        <dbReference type="Proteomes" id="UP001565368"/>
    </source>
</evidence>
<dbReference type="Pfam" id="PF00388">
    <property type="entry name" value="PI-PLC-X"/>
    <property type="match status" value="1"/>
</dbReference>
<dbReference type="SUPFAM" id="SSF51695">
    <property type="entry name" value="PLC-like phosphodiesterases"/>
    <property type="match status" value="1"/>
</dbReference>
<sequence>MSLKVVAYGVHVTKSVAPDGPGAELETRTTDRGVEINVNNIALRGGDPVVVVAFVLPTDSGDKVDGSVSVQINQLPHVRRRGWLSLQPSIDGVLAYYLLDPESPGTVILFRNPGTRDFLAQLNDSTPIGDLTLPGTHESCALYGFFISQCQQTATPVAQQLVDGVRFLDVRLKVENGRLETYHGIRPERSTLKAELDAIEAFFQQHPRETVIVSIKEETPPWHPDFSQMVYDEFKSYGDRWRFAETVPTLGEVRGKGIIFTRFDRANDSQWPEGMGIHPTTWPDSRREGFEWDCKGTTVKTQDWYRVDSFIEIPEKTEVVIHSLEPTLSPNPGSPWTISFASASNFPMAPPQWMAKGVGFPTWGLGVDGVNARVTKWLLEQAAAGKRPRATLLTDFYHQAGDGSASIAELLVALNFIDH</sequence>
<keyword evidence="3" id="KW-1185">Reference proteome</keyword>
<dbReference type="EMBL" id="JBBXJM010000002">
    <property type="protein sequence ID" value="KAL1412254.1"/>
    <property type="molecule type" value="Genomic_DNA"/>
</dbReference>
<name>A0ABR3QC10_9TREE</name>
<proteinExistence type="predicted"/>
<dbReference type="PANTHER" id="PTHR13593">
    <property type="match status" value="1"/>
</dbReference>
<gene>
    <name evidence="2" type="ORF">Q8F55_003265</name>
</gene>
<comment type="caution">
    <text evidence="2">The sequence shown here is derived from an EMBL/GenBank/DDBJ whole genome shotgun (WGS) entry which is preliminary data.</text>
</comment>
<dbReference type="Proteomes" id="UP001565368">
    <property type="component" value="Unassembled WGS sequence"/>
</dbReference>
<accession>A0ABR3QC10</accession>
<feature type="domain" description="Phosphatidylinositol-specific phospholipase C X" evidence="1">
    <location>
        <begin position="122"/>
        <end position="262"/>
    </location>
</feature>
<evidence type="ECO:0000259" key="1">
    <source>
        <dbReference type="SMART" id="SM00148"/>
    </source>
</evidence>
<dbReference type="SMART" id="SM00148">
    <property type="entry name" value="PLCXc"/>
    <property type="match status" value="1"/>
</dbReference>
<dbReference type="CDD" id="cd08586">
    <property type="entry name" value="PI-PLCc_BcPLC_like"/>
    <property type="match status" value="1"/>
</dbReference>
<dbReference type="RefSeq" id="XP_069212198.1">
    <property type="nucleotide sequence ID" value="XM_069351812.1"/>
</dbReference>
<dbReference type="PROSITE" id="PS50007">
    <property type="entry name" value="PIPLC_X_DOMAIN"/>
    <property type="match status" value="1"/>
</dbReference>